<gene>
    <name evidence="2" type="ORF">U6A24_03040</name>
</gene>
<evidence type="ECO:0000313" key="2">
    <source>
        <dbReference type="EMBL" id="MEB3344417.1"/>
    </source>
</evidence>
<keyword evidence="1" id="KW-0732">Signal</keyword>
<dbReference type="RefSeq" id="WP_324178467.1">
    <property type="nucleotide sequence ID" value="NZ_BAABAW010000003.1"/>
</dbReference>
<sequence>MKKLYIILLTATLMFSVSCENDGGDAFIPLEDGVVPNMQKSATGETIIDLVKVNNNELVTLEFSAEIAQGTPASTDIVGIYATAAGPVYSTTLFSDVTLPQDFTLTTDDIIGAFTELTSGSDIKLGDVLTITARFTRPDGTVLNIVNDDGTSNTGSNIQTTVLFASVITYPVSCPTMLEGNYTSTVIASSLPIAGNFISPQSVTITQPSAGTYVLSDGTAGIFGAGTPVGLQFTDVCGEITVATPSVTFPGQVDFEQGDGTNLDPDTGVITLELAYTAGSCCALPGITYTIELVPN</sequence>
<comment type="caution">
    <text evidence="2">The sequence shown here is derived from an EMBL/GenBank/DDBJ whole genome shotgun (WGS) entry which is preliminary data.</text>
</comment>
<proteinExistence type="predicted"/>
<evidence type="ECO:0000313" key="3">
    <source>
        <dbReference type="Proteomes" id="UP001327027"/>
    </source>
</evidence>
<dbReference type="Proteomes" id="UP001327027">
    <property type="component" value="Unassembled WGS sequence"/>
</dbReference>
<evidence type="ECO:0000256" key="1">
    <source>
        <dbReference type="SAM" id="SignalP"/>
    </source>
</evidence>
<dbReference type="EMBL" id="JAYKLX010000002">
    <property type="protein sequence ID" value="MEB3344417.1"/>
    <property type="molecule type" value="Genomic_DNA"/>
</dbReference>
<dbReference type="PROSITE" id="PS51257">
    <property type="entry name" value="PROKAR_LIPOPROTEIN"/>
    <property type="match status" value="1"/>
</dbReference>
<organism evidence="2 3">
    <name type="scientific">Aquimarina gracilis</name>
    <dbReference type="NCBI Taxonomy" id="874422"/>
    <lineage>
        <taxon>Bacteria</taxon>
        <taxon>Pseudomonadati</taxon>
        <taxon>Bacteroidota</taxon>
        <taxon>Flavobacteriia</taxon>
        <taxon>Flavobacteriales</taxon>
        <taxon>Flavobacteriaceae</taxon>
        <taxon>Aquimarina</taxon>
    </lineage>
</organism>
<feature type="signal peptide" evidence="1">
    <location>
        <begin position="1"/>
        <end position="19"/>
    </location>
</feature>
<feature type="chain" id="PRO_5045214645" description="DUF4382 domain-containing protein" evidence="1">
    <location>
        <begin position="20"/>
        <end position="296"/>
    </location>
</feature>
<name>A0ABU5ZS75_9FLAO</name>
<evidence type="ECO:0008006" key="4">
    <source>
        <dbReference type="Google" id="ProtNLM"/>
    </source>
</evidence>
<protein>
    <recommendedName>
        <fullName evidence="4">DUF4382 domain-containing protein</fullName>
    </recommendedName>
</protein>
<reference evidence="2 3" key="1">
    <citation type="journal article" date="2013" name="Int. J. Syst. Evol. Microbiol.">
        <title>Aquimarina gracilis sp. nov., isolated from the gut microflora of a mussel, Mytilus coruscus, and emended description of Aquimarina spongiae.</title>
        <authorList>
            <person name="Park S.C."/>
            <person name="Choe H.N."/>
            <person name="Baik K.S."/>
            <person name="Seong C.N."/>
        </authorList>
    </citation>
    <scope>NUCLEOTIDE SEQUENCE [LARGE SCALE GENOMIC DNA]</scope>
    <source>
        <strain evidence="2 3">PSC32</strain>
    </source>
</reference>
<accession>A0ABU5ZS75</accession>
<keyword evidence="3" id="KW-1185">Reference proteome</keyword>